<organism evidence="1 2">
    <name type="scientific">Elysia crispata</name>
    <name type="common">lettuce slug</name>
    <dbReference type="NCBI Taxonomy" id="231223"/>
    <lineage>
        <taxon>Eukaryota</taxon>
        <taxon>Metazoa</taxon>
        <taxon>Spiralia</taxon>
        <taxon>Lophotrochozoa</taxon>
        <taxon>Mollusca</taxon>
        <taxon>Gastropoda</taxon>
        <taxon>Heterobranchia</taxon>
        <taxon>Euthyneura</taxon>
        <taxon>Panpulmonata</taxon>
        <taxon>Sacoglossa</taxon>
        <taxon>Placobranchoidea</taxon>
        <taxon>Plakobranchidae</taxon>
        <taxon>Elysia</taxon>
    </lineage>
</organism>
<comment type="caution">
    <text evidence="1">The sequence shown here is derived from an EMBL/GenBank/DDBJ whole genome shotgun (WGS) entry which is preliminary data.</text>
</comment>
<name>A0AAE0XQL5_9GAST</name>
<evidence type="ECO:0000313" key="1">
    <source>
        <dbReference type="EMBL" id="KAK3701267.1"/>
    </source>
</evidence>
<dbReference type="EMBL" id="JAWDGP010007896">
    <property type="protein sequence ID" value="KAK3701267.1"/>
    <property type="molecule type" value="Genomic_DNA"/>
</dbReference>
<gene>
    <name evidence="1" type="ORF">RRG08_066760</name>
</gene>
<dbReference type="AlphaFoldDB" id="A0AAE0XQL5"/>
<accession>A0AAE0XQL5</accession>
<evidence type="ECO:0000313" key="2">
    <source>
        <dbReference type="Proteomes" id="UP001283361"/>
    </source>
</evidence>
<reference evidence="1" key="1">
    <citation type="journal article" date="2023" name="G3 (Bethesda)">
        <title>A reference genome for the long-term kleptoplast-retaining sea slug Elysia crispata morphotype clarki.</title>
        <authorList>
            <person name="Eastman K.E."/>
            <person name="Pendleton A.L."/>
            <person name="Shaikh M.A."/>
            <person name="Suttiyut T."/>
            <person name="Ogas R."/>
            <person name="Tomko P."/>
            <person name="Gavelis G."/>
            <person name="Widhalm J.R."/>
            <person name="Wisecaver J.H."/>
        </authorList>
    </citation>
    <scope>NUCLEOTIDE SEQUENCE</scope>
    <source>
        <strain evidence="1">ECLA1</strain>
    </source>
</reference>
<proteinExistence type="predicted"/>
<sequence>MGGALMDEVLSSAGNGRVGSGHGQVLVEEEREKELMELKDRWQNLSRAADSRSNIFDPFLVRLCSLPCCLSLAPGTHLEFAHWNSTNLKEFPLEIKSTSISNEKLKLVISMKCSQ</sequence>
<dbReference type="Proteomes" id="UP001283361">
    <property type="component" value="Unassembled WGS sequence"/>
</dbReference>
<keyword evidence="2" id="KW-1185">Reference proteome</keyword>
<protein>
    <submittedName>
        <fullName evidence="1">Uncharacterized protein</fullName>
    </submittedName>
</protein>